<gene>
    <name evidence="2" type="ORF">Ga0074115_102127</name>
    <name evidence="3" type="ORF">Ga0076813_169032</name>
</gene>
<sequence length="137" mass="15845">MFNVINDFNRERLGIEVDFSLPAGRVIRALEHIIEWRGRAAASRCNNGPEYISGALQAWTEKRGICLDYIQPGNPQQNADIGRYNRTVRYNWLNQYLFGSMTDVQDFATRWLWTYNHERPNIALCGITPKQKLALLA</sequence>
<dbReference type="OrthoDB" id="9810995at2"/>
<dbReference type="GO" id="GO:0015074">
    <property type="term" value="P:DNA integration"/>
    <property type="evidence" value="ECO:0007669"/>
    <property type="project" value="InterPro"/>
</dbReference>
<evidence type="ECO:0000313" key="2">
    <source>
        <dbReference type="EMBL" id="KRT54025.1"/>
    </source>
</evidence>
<accession>A0A0T5ZBS0</accession>
<dbReference type="SUPFAM" id="SSF53098">
    <property type="entry name" value="Ribonuclease H-like"/>
    <property type="match status" value="1"/>
</dbReference>
<dbReference type="Pfam" id="PF13683">
    <property type="entry name" value="rve_3"/>
    <property type="match status" value="1"/>
</dbReference>
<dbReference type="PANTHER" id="PTHR47515">
    <property type="entry name" value="LOW CALCIUM RESPONSE LOCUS PROTEIN T"/>
    <property type="match status" value="1"/>
</dbReference>
<dbReference type="EMBL" id="LMXI01000004">
    <property type="protein sequence ID" value="KRT60264.1"/>
    <property type="molecule type" value="Genomic_DNA"/>
</dbReference>
<dbReference type="PATRIC" id="fig|54398.3.peg.368"/>
<dbReference type="AlphaFoldDB" id="A0A0T5ZBS0"/>
<dbReference type="Proteomes" id="UP000051634">
    <property type="component" value="Unassembled WGS sequence"/>
</dbReference>
<comment type="caution">
    <text evidence="3">The sequence shown here is derived from an EMBL/GenBank/DDBJ whole genome shotgun (WGS) entry which is preliminary data.</text>
</comment>
<feature type="domain" description="Integrase catalytic" evidence="1">
    <location>
        <begin position="1"/>
        <end position="137"/>
    </location>
</feature>
<dbReference type="Proteomes" id="UP000051276">
    <property type="component" value="Unassembled WGS sequence"/>
</dbReference>
<dbReference type="Gene3D" id="3.30.420.10">
    <property type="entry name" value="Ribonuclease H-like superfamily/Ribonuclease H"/>
    <property type="match status" value="1"/>
</dbReference>
<dbReference type="STRING" id="54398.Ga0074115_102127"/>
<keyword evidence="5" id="KW-1185">Reference proteome</keyword>
<dbReference type="PANTHER" id="PTHR47515:SF2">
    <property type="entry name" value="INTEGRASE CORE DOMAIN PROTEIN"/>
    <property type="match status" value="1"/>
</dbReference>
<dbReference type="InterPro" id="IPR012337">
    <property type="entry name" value="RNaseH-like_sf"/>
</dbReference>
<reference evidence="4 5" key="1">
    <citation type="submission" date="2015-11" db="EMBL/GenBank/DDBJ databases">
        <title>The genome of Candidatus Endoriftia persephone in Ridgeia piscesae and population structure of the North Eastern Pacific vestimentiferan symbionts.</title>
        <authorList>
            <person name="Perez M."/>
            <person name="Juniper K.S."/>
        </authorList>
    </citation>
    <scope>NUCLEOTIDE SEQUENCE [LARGE SCALE GENOMIC DNA]</scope>
    <source>
        <strain evidence="3">Ind10</strain>
        <strain evidence="2">Ind11</strain>
    </source>
</reference>
<evidence type="ECO:0000313" key="3">
    <source>
        <dbReference type="EMBL" id="KRT60264.1"/>
    </source>
</evidence>
<evidence type="ECO:0000259" key="1">
    <source>
        <dbReference type="PROSITE" id="PS50994"/>
    </source>
</evidence>
<dbReference type="InterPro" id="IPR036397">
    <property type="entry name" value="RNaseH_sf"/>
</dbReference>
<name>A0A0T5ZBS0_9GAMM</name>
<dbReference type="InterPro" id="IPR001584">
    <property type="entry name" value="Integrase_cat-core"/>
</dbReference>
<evidence type="ECO:0000313" key="5">
    <source>
        <dbReference type="Proteomes" id="UP000051634"/>
    </source>
</evidence>
<proteinExistence type="predicted"/>
<dbReference type="EMBL" id="LDXT01000094">
    <property type="protein sequence ID" value="KRT54025.1"/>
    <property type="molecule type" value="Genomic_DNA"/>
</dbReference>
<protein>
    <submittedName>
        <fullName evidence="2 3">Integrase core domain</fullName>
    </submittedName>
</protein>
<dbReference type="GO" id="GO:0003676">
    <property type="term" value="F:nucleic acid binding"/>
    <property type="evidence" value="ECO:0007669"/>
    <property type="project" value="InterPro"/>
</dbReference>
<organism evidence="3 4">
    <name type="scientific">endosymbiont of Ridgeia piscesae</name>
    <dbReference type="NCBI Taxonomy" id="54398"/>
    <lineage>
        <taxon>Bacteria</taxon>
        <taxon>Pseudomonadati</taxon>
        <taxon>Pseudomonadota</taxon>
        <taxon>Gammaproteobacteria</taxon>
        <taxon>sulfur-oxidizing symbionts</taxon>
    </lineage>
</organism>
<dbReference type="PROSITE" id="PS50994">
    <property type="entry name" value="INTEGRASE"/>
    <property type="match status" value="1"/>
</dbReference>
<evidence type="ECO:0000313" key="4">
    <source>
        <dbReference type="Proteomes" id="UP000051276"/>
    </source>
</evidence>